<dbReference type="GO" id="GO:0003725">
    <property type="term" value="F:double-stranded RNA binding"/>
    <property type="evidence" value="ECO:0007669"/>
    <property type="project" value="InterPro"/>
</dbReference>
<feature type="repeat" description="PPR" evidence="7">
    <location>
        <begin position="240"/>
        <end position="274"/>
    </location>
</feature>
<gene>
    <name evidence="10" type="ORF">OsI_37189</name>
</gene>
<evidence type="ECO:0000256" key="5">
    <source>
        <dbReference type="ARBA" id="ARBA00037597"/>
    </source>
</evidence>
<dbReference type="InterPro" id="IPR011990">
    <property type="entry name" value="TPR-like_helical_dom_sf"/>
</dbReference>
<keyword evidence="3 6" id="KW-0694">RNA-binding</keyword>
<dbReference type="OMA" id="RMLGCME"/>
<accession>B8BNV0</accession>
<dbReference type="Gene3D" id="3.30.160.20">
    <property type="match status" value="1"/>
</dbReference>
<evidence type="ECO:0000313" key="10">
    <source>
        <dbReference type="EMBL" id="EEC68707.1"/>
    </source>
</evidence>
<dbReference type="Proteomes" id="UP000007015">
    <property type="component" value="Chromosome 12"/>
</dbReference>
<dbReference type="InterPro" id="IPR044450">
    <property type="entry name" value="AtDRB-like_DSRM_1"/>
</dbReference>
<dbReference type="EMBL" id="CM000137">
    <property type="protein sequence ID" value="EEC68707.1"/>
    <property type="molecule type" value="Genomic_DNA"/>
</dbReference>
<organism evidence="10 11">
    <name type="scientific">Oryza sativa subsp. indica</name>
    <name type="common">Rice</name>
    <dbReference type="NCBI Taxonomy" id="39946"/>
    <lineage>
        <taxon>Eukaryota</taxon>
        <taxon>Viridiplantae</taxon>
        <taxon>Streptophyta</taxon>
        <taxon>Embryophyta</taxon>
        <taxon>Tracheophyta</taxon>
        <taxon>Spermatophyta</taxon>
        <taxon>Magnoliopsida</taxon>
        <taxon>Liliopsida</taxon>
        <taxon>Poales</taxon>
        <taxon>Poaceae</taxon>
        <taxon>BOP clade</taxon>
        <taxon>Oryzoideae</taxon>
        <taxon>Oryzeae</taxon>
        <taxon>Oryzinae</taxon>
        <taxon>Oryza</taxon>
        <taxon>Oryza sativa</taxon>
    </lineage>
</organism>
<dbReference type="PROSITE" id="PS51375">
    <property type="entry name" value="PPR"/>
    <property type="match status" value="2"/>
</dbReference>
<evidence type="ECO:0000313" key="11">
    <source>
        <dbReference type="Proteomes" id="UP000007015"/>
    </source>
</evidence>
<dbReference type="Pfam" id="PF00035">
    <property type="entry name" value="dsrm"/>
    <property type="match status" value="1"/>
</dbReference>
<dbReference type="PANTHER" id="PTHR47939:SF8">
    <property type="entry name" value="PENTACOTRIPEPTIDE-REPEAT REGION OF PRORP DOMAIN-CONTAINING PROTEIN"/>
    <property type="match status" value="1"/>
</dbReference>
<comment type="similarity">
    <text evidence="1">Belongs to the PPR family. P subfamily.</text>
</comment>
<dbReference type="PANTHER" id="PTHR47939">
    <property type="entry name" value="MEMBRANE-ASSOCIATED SALT-INDUCIBLE PROTEIN-LIKE"/>
    <property type="match status" value="1"/>
</dbReference>
<dbReference type="InterPro" id="IPR050667">
    <property type="entry name" value="PPR-containing_protein"/>
</dbReference>
<evidence type="ECO:0000256" key="3">
    <source>
        <dbReference type="ARBA" id="ARBA00022884"/>
    </source>
</evidence>
<comment type="function">
    <text evidence="5">Binds double-stranded RNA.</text>
</comment>
<dbReference type="NCBIfam" id="TIGR00756">
    <property type="entry name" value="PPR"/>
    <property type="match status" value="1"/>
</dbReference>
<dbReference type="Gene3D" id="1.25.40.10">
    <property type="entry name" value="Tetratricopeptide repeat domain"/>
    <property type="match status" value="2"/>
</dbReference>
<dbReference type="InterPro" id="IPR014720">
    <property type="entry name" value="dsRBD_dom"/>
</dbReference>
<keyword evidence="2" id="KW-0677">Repeat</keyword>
<evidence type="ECO:0000256" key="7">
    <source>
        <dbReference type="PROSITE-ProRule" id="PRU00708"/>
    </source>
</evidence>
<keyword evidence="11" id="KW-1185">Reference proteome</keyword>
<dbReference type="PROSITE" id="PS50137">
    <property type="entry name" value="DS_RBD"/>
    <property type="match status" value="1"/>
</dbReference>
<keyword evidence="4" id="KW-0809">Transit peptide</keyword>
<evidence type="ECO:0000256" key="8">
    <source>
        <dbReference type="SAM" id="MobiDB-lite"/>
    </source>
</evidence>
<dbReference type="SMART" id="SM00358">
    <property type="entry name" value="DSRM"/>
    <property type="match status" value="1"/>
</dbReference>
<feature type="region of interest" description="Disordered" evidence="8">
    <location>
        <begin position="1"/>
        <end position="22"/>
    </location>
</feature>
<dbReference type="CDD" id="cd19907">
    <property type="entry name" value="DSRM_AtDRB-like_rpt1"/>
    <property type="match status" value="1"/>
</dbReference>
<evidence type="ECO:0000256" key="2">
    <source>
        <dbReference type="ARBA" id="ARBA00022737"/>
    </source>
</evidence>
<evidence type="ECO:0000256" key="4">
    <source>
        <dbReference type="ARBA" id="ARBA00022946"/>
    </source>
</evidence>
<dbReference type="Gramene" id="BGIOSGA036782-TA">
    <property type="protein sequence ID" value="BGIOSGA036782-PA"/>
    <property type="gene ID" value="BGIOSGA036782"/>
</dbReference>
<dbReference type="Pfam" id="PF13812">
    <property type="entry name" value="PPR_3"/>
    <property type="match status" value="1"/>
</dbReference>
<feature type="domain" description="DRBM" evidence="9">
    <location>
        <begin position="33"/>
        <end position="102"/>
    </location>
</feature>
<feature type="compositionally biased region" description="Pro residues" evidence="8">
    <location>
        <begin position="1"/>
        <end position="10"/>
    </location>
</feature>
<dbReference type="SUPFAM" id="SSF54768">
    <property type="entry name" value="dsRNA-binding domain-like"/>
    <property type="match status" value="1"/>
</dbReference>
<dbReference type="InterPro" id="IPR002885">
    <property type="entry name" value="PPR_rpt"/>
</dbReference>
<evidence type="ECO:0000259" key="9">
    <source>
        <dbReference type="PROSITE" id="PS50137"/>
    </source>
</evidence>
<evidence type="ECO:0000256" key="6">
    <source>
        <dbReference type="PROSITE-ProRule" id="PRU00266"/>
    </source>
</evidence>
<reference evidence="10 11" key="1">
    <citation type="journal article" date="2005" name="PLoS Biol.">
        <title>The genomes of Oryza sativa: a history of duplications.</title>
        <authorList>
            <person name="Yu J."/>
            <person name="Wang J."/>
            <person name="Lin W."/>
            <person name="Li S."/>
            <person name="Li H."/>
            <person name="Zhou J."/>
            <person name="Ni P."/>
            <person name="Dong W."/>
            <person name="Hu S."/>
            <person name="Zeng C."/>
            <person name="Zhang J."/>
            <person name="Zhang Y."/>
            <person name="Li R."/>
            <person name="Xu Z."/>
            <person name="Li S."/>
            <person name="Li X."/>
            <person name="Zheng H."/>
            <person name="Cong L."/>
            <person name="Lin L."/>
            <person name="Yin J."/>
            <person name="Geng J."/>
            <person name="Li G."/>
            <person name="Shi J."/>
            <person name="Liu J."/>
            <person name="Lv H."/>
            <person name="Li J."/>
            <person name="Wang J."/>
            <person name="Deng Y."/>
            <person name="Ran L."/>
            <person name="Shi X."/>
            <person name="Wang X."/>
            <person name="Wu Q."/>
            <person name="Li C."/>
            <person name="Ren X."/>
            <person name="Wang J."/>
            <person name="Wang X."/>
            <person name="Li D."/>
            <person name="Liu D."/>
            <person name="Zhang X."/>
            <person name="Ji Z."/>
            <person name="Zhao W."/>
            <person name="Sun Y."/>
            <person name="Zhang Z."/>
            <person name="Bao J."/>
            <person name="Han Y."/>
            <person name="Dong L."/>
            <person name="Ji J."/>
            <person name="Chen P."/>
            <person name="Wu S."/>
            <person name="Liu J."/>
            <person name="Xiao Y."/>
            <person name="Bu D."/>
            <person name="Tan J."/>
            <person name="Yang L."/>
            <person name="Ye C."/>
            <person name="Zhang J."/>
            <person name="Xu J."/>
            <person name="Zhou Y."/>
            <person name="Yu Y."/>
            <person name="Zhang B."/>
            <person name="Zhuang S."/>
            <person name="Wei H."/>
            <person name="Liu B."/>
            <person name="Lei M."/>
            <person name="Yu H."/>
            <person name="Li Y."/>
            <person name="Xu H."/>
            <person name="Wei S."/>
            <person name="He X."/>
            <person name="Fang L."/>
            <person name="Zhang Z."/>
            <person name="Zhang Y."/>
            <person name="Huang X."/>
            <person name="Su Z."/>
            <person name="Tong W."/>
            <person name="Li J."/>
            <person name="Tong Z."/>
            <person name="Li S."/>
            <person name="Ye J."/>
            <person name="Wang L."/>
            <person name="Fang L."/>
            <person name="Lei T."/>
            <person name="Chen C."/>
            <person name="Chen H."/>
            <person name="Xu Z."/>
            <person name="Li H."/>
            <person name="Huang H."/>
            <person name="Zhang F."/>
            <person name="Xu H."/>
            <person name="Li N."/>
            <person name="Zhao C."/>
            <person name="Li S."/>
            <person name="Dong L."/>
            <person name="Huang Y."/>
            <person name="Li L."/>
            <person name="Xi Y."/>
            <person name="Qi Q."/>
            <person name="Li W."/>
            <person name="Zhang B."/>
            <person name="Hu W."/>
            <person name="Zhang Y."/>
            <person name="Tian X."/>
            <person name="Jiao Y."/>
            <person name="Liang X."/>
            <person name="Jin J."/>
            <person name="Gao L."/>
            <person name="Zheng W."/>
            <person name="Hao B."/>
            <person name="Liu S."/>
            <person name="Wang W."/>
            <person name="Yuan L."/>
            <person name="Cao M."/>
            <person name="McDermott J."/>
            <person name="Samudrala R."/>
            <person name="Wang J."/>
            <person name="Wong G.K."/>
            <person name="Yang H."/>
        </authorList>
    </citation>
    <scope>NUCLEOTIDE SEQUENCE [LARGE SCALE GENOMIC DNA]</scope>
    <source>
        <strain evidence="11">cv. 93-11</strain>
    </source>
</reference>
<evidence type="ECO:0000256" key="1">
    <source>
        <dbReference type="ARBA" id="ARBA00007626"/>
    </source>
</evidence>
<feature type="repeat" description="PPR" evidence="7">
    <location>
        <begin position="346"/>
        <end position="380"/>
    </location>
</feature>
<dbReference type="AlphaFoldDB" id="B8BNV0"/>
<proteinExistence type="inferred from homology"/>
<protein>
    <recommendedName>
        <fullName evidence="9">DRBM domain-containing protein</fullName>
    </recommendedName>
</protein>
<dbReference type="FunFam" id="3.30.160.20:FF:000047">
    <property type="entry name" value="double-stranded RNA-binding protein 1"/>
    <property type="match status" value="1"/>
</dbReference>
<dbReference type="HOGENOM" id="CLU_045754_0_0_1"/>
<sequence>MDMPPTPLPPETANTSPAPNGATAGIRVENCYVFKSRLQEYAQKAGLQTPEYHTFKEGPSHEPVFKSTVVINNTSYDSLPGFFNRKAAEQSAAEVALMEIVKSIPANANIPAVAHNSTQQETGLCNTGSQQLNLREMHREADHHHRLLATLARHCRLAAAATFFSSTLRTARALNSLLAAICSSPAFLRFAPKVLLLAAPSVSPDATTFHILISTLCQAHRPAAAADLLCCMPSLLLDPDLASCRAVLSSLCQYASAQDAVAFLDKMCHWGISPSRSDYHAVFDALLQEGKVAEAYEVMKNKMGSNRVAPALAYFKLTMQAFSECLEFDSVEEVFDEMLLRGLVPDVDVYSVYISALCRKGDLAGARQMMTCMEHAGCPPDVRTFGVVVAGCMSAGDMGTVRELVQEAIRRGLQWDPPALSELIGLLQAGDGATQSQELLLEPLFVHDAPVLGQLIGALCKQGLLGPAAVVDDY</sequence>
<dbReference type="Pfam" id="PF13041">
    <property type="entry name" value="PPR_2"/>
    <property type="match status" value="1"/>
</dbReference>
<name>B8BNV0_ORYSI</name>
<dbReference type="STRING" id="39946.B8BNV0"/>